<accession>A0ABS3YJ41</accession>
<name>A0ABS3YJ41_9BACT</name>
<dbReference type="SUPFAM" id="SSF50939">
    <property type="entry name" value="Sialidases"/>
    <property type="match status" value="1"/>
</dbReference>
<protein>
    <submittedName>
        <fullName evidence="1">Exo-alpha-sialidase</fullName>
    </submittedName>
</protein>
<dbReference type="CDD" id="cd15482">
    <property type="entry name" value="Sialidase_non-viral"/>
    <property type="match status" value="1"/>
</dbReference>
<dbReference type="EMBL" id="JAGHKP010000004">
    <property type="protein sequence ID" value="MBO9154708.1"/>
    <property type="molecule type" value="Genomic_DNA"/>
</dbReference>
<dbReference type="InterPro" id="IPR036278">
    <property type="entry name" value="Sialidase_sf"/>
</dbReference>
<dbReference type="RefSeq" id="WP_209147822.1">
    <property type="nucleotide sequence ID" value="NZ_JAGHKP010000004.1"/>
</dbReference>
<comment type="caution">
    <text evidence="1">The sequence shown here is derived from an EMBL/GenBank/DDBJ whole genome shotgun (WGS) entry which is preliminary data.</text>
</comment>
<reference evidence="2" key="1">
    <citation type="submission" date="2021-03" db="EMBL/GenBank/DDBJ databases">
        <title>Assistant Professor.</title>
        <authorList>
            <person name="Huq M.A."/>
        </authorList>
    </citation>
    <scope>NUCLEOTIDE SEQUENCE [LARGE SCALE GENOMIC DNA]</scope>
    <source>
        <strain evidence="2">MAH-28</strain>
    </source>
</reference>
<evidence type="ECO:0000313" key="2">
    <source>
        <dbReference type="Proteomes" id="UP000679126"/>
    </source>
</evidence>
<dbReference type="Proteomes" id="UP000679126">
    <property type="component" value="Unassembled WGS sequence"/>
</dbReference>
<sequence>MSLSMYFLLTGFLLPSFFNKDTLPVLDLSPDTARQVMVAQGTKDIYNGQPTTALMPDGKTIYCVWTYGHGGKCGPLKKSSDGGRTWNNQPVPSNWITAANCPAIYLLPDPSGKQRLIVFAGSGPDKNMQQALFDGENWSTMKGNGLGPVGMPFCTIVPIDGGKRLLGMTNRRRPGETVEKKSCILVQSISNDGGLTWEPLRTILDTAGLKPCEPEIVRSPSGKQLLCLIRENVKKVSLCMVSNDEGATWSAPKPLPEPLWGDRHKAKYTADGRLVIVFRDTGPNSATKNAYMAWVGTYDDIVNGKPGQYRIKLLHSYKTWDCGYSGIELLPDQTLVATTYIKYRPGENKNSVVSTRFNLRETDMMMMTARSQQ</sequence>
<proteinExistence type="predicted"/>
<organism evidence="1 2">
    <name type="scientific">Chitinophaga chungangae</name>
    <dbReference type="NCBI Taxonomy" id="2821488"/>
    <lineage>
        <taxon>Bacteria</taxon>
        <taxon>Pseudomonadati</taxon>
        <taxon>Bacteroidota</taxon>
        <taxon>Chitinophagia</taxon>
        <taxon>Chitinophagales</taxon>
        <taxon>Chitinophagaceae</taxon>
        <taxon>Chitinophaga</taxon>
    </lineage>
</organism>
<gene>
    <name evidence="1" type="ORF">J7I43_20950</name>
</gene>
<evidence type="ECO:0000313" key="1">
    <source>
        <dbReference type="EMBL" id="MBO9154708.1"/>
    </source>
</evidence>
<keyword evidence="2" id="KW-1185">Reference proteome</keyword>
<dbReference type="Gene3D" id="2.120.10.10">
    <property type="match status" value="1"/>
</dbReference>